<protein>
    <submittedName>
        <fullName evidence="1">Uncharacterized protein</fullName>
    </submittedName>
</protein>
<evidence type="ECO:0000313" key="2">
    <source>
        <dbReference type="Proteomes" id="UP001138802"/>
    </source>
</evidence>
<dbReference type="RefSeq" id="WP_200386857.1">
    <property type="nucleotide sequence ID" value="NZ_NRSD01000003.1"/>
</dbReference>
<proteinExistence type="predicted"/>
<dbReference type="Proteomes" id="UP001138802">
    <property type="component" value="Unassembled WGS sequence"/>
</dbReference>
<evidence type="ECO:0000313" key="1">
    <source>
        <dbReference type="EMBL" id="MBK1644063.1"/>
    </source>
</evidence>
<organism evidence="1 2">
    <name type="scientific">Thiocapsa imhoffii</name>
    <dbReference type="NCBI Taxonomy" id="382777"/>
    <lineage>
        <taxon>Bacteria</taxon>
        <taxon>Pseudomonadati</taxon>
        <taxon>Pseudomonadota</taxon>
        <taxon>Gammaproteobacteria</taxon>
        <taxon>Chromatiales</taxon>
        <taxon>Chromatiaceae</taxon>
        <taxon>Thiocapsa</taxon>
    </lineage>
</organism>
<dbReference type="AlphaFoldDB" id="A0A9X0WGA2"/>
<name>A0A9X0WGA2_9GAMM</name>
<reference evidence="1 2" key="1">
    <citation type="journal article" date="2020" name="Microorganisms">
        <title>Osmotic Adaptation and Compatible Solute Biosynthesis of Phototrophic Bacteria as Revealed from Genome Analyses.</title>
        <authorList>
            <person name="Imhoff J.F."/>
            <person name="Rahn T."/>
            <person name="Kunzel S."/>
            <person name="Keller A."/>
            <person name="Neulinger S.C."/>
        </authorList>
    </citation>
    <scope>NUCLEOTIDE SEQUENCE [LARGE SCALE GENOMIC DNA]</scope>
    <source>
        <strain evidence="1 2">DSM 21303</strain>
    </source>
</reference>
<comment type="caution">
    <text evidence="1">The sequence shown here is derived from an EMBL/GenBank/DDBJ whole genome shotgun (WGS) entry which is preliminary data.</text>
</comment>
<keyword evidence="2" id="KW-1185">Reference proteome</keyword>
<gene>
    <name evidence="1" type="ORF">CKO25_05220</name>
</gene>
<accession>A0A9X0WGA2</accession>
<dbReference type="EMBL" id="NRSD01000003">
    <property type="protein sequence ID" value="MBK1644063.1"/>
    <property type="molecule type" value="Genomic_DNA"/>
</dbReference>
<sequence length="81" mass="8619">MSTLTIDIPDSLAGQLKEVAADRGITLDQLISSAAAEKLSALMTTESLRDRAARADRAAFERFLASSPDARRCPSTSVDPP</sequence>